<evidence type="ECO:0000256" key="8">
    <source>
        <dbReference type="SAM" id="Phobius"/>
    </source>
</evidence>
<protein>
    <recommendedName>
        <fullName evidence="9">Threonine/serine exporter-like N-terminal domain-containing protein</fullName>
    </recommendedName>
</protein>
<keyword evidence="2" id="KW-1003">Cell membrane</keyword>
<keyword evidence="3 8" id="KW-0812">Transmembrane</keyword>
<dbReference type="PANTHER" id="PTHR34390">
    <property type="entry name" value="UPF0442 PROTEIN YJJB-RELATED"/>
    <property type="match status" value="1"/>
</dbReference>
<evidence type="ECO:0000259" key="9">
    <source>
        <dbReference type="Pfam" id="PF06738"/>
    </source>
</evidence>
<keyword evidence="11" id="KW-1185">Reference proteome</keyword>
<evidence type="ECO:0000256" key="4">
    <source>
        <dbReference type="ARBA" id="ARBA00022989"/>
    </source>
</evidence>
<dbReference type="GO" id="GO:0015744">
    <property type="term" value="P:succinate transport"/>
    <property type="evidence" value="ECO:0007669"/>
    <property type="project" value="TreeGrafter"/>
</dbReference>
<dbReference type="EMBL" id="CP021780">
    <property type="protein sequence ID" value="ASA20880.1"/>
    <property type="molecule type" value="Genomic_DNA"/>
</dbReference>
<dbReference type="PANTHER" id="PTHR34390:SF2">
    <property type="entry name" value="SUCCINATE TRANSPORTER SUBUNIT YJJP-RELATED"/>
    <property type="match status" value="1"/>
</dbReference>
<feature type="transmembrane region" description="Helical" evidence="8">
    <location>
        <begin position="157"/>
        <end position="175"/>
    </location>
</feature>
<dbReference type="InterPro" id="IPR050539">
    <property type="entry name" value="ThrE_Dicarb/AminoAcid_Exp"/>
</dbReference>
<sequence>MPIRVDLLGECGDNRIYNIPGEDQEKLESTDPISDTADTGSTGNTSTYEIIDLCLLAGKIMLQSGAETYRVEDTMTRMAAALGFPGAHSYVTPTVIMFTTSRTEPVKLFRIAERTTDLQKVSEVNDISRRLSERQITAAAARERLGKVDDAAHAYPVWLQIAAAALTGGCFTIMFKGSVQDALPALLASGLGYAAVIYLHRLVQVRFFAEFSASFLIGLLAFFSVQFGFGREMDKIIIGSVMPLVPGLLITNAVRDLMAGHLVSGISKGADAFLTAFAIGTGIGLVLSLF</sequence>
<feature type="domain" description="Threonine/serine exporter-like N-terminal" evidence="9">
    <location>
        <begin position="52"/>
        <end position="289"/>
    </location>
</feature>
<dbReference type="Proteomes" id="UP000249890">
    <property type="component" value="Chromosome"/>
</dbReference>
<dbReference type="GO" id="GO:0022857">
    <property type="term" value="F:transmembrane transporter activity"/>
    <property type="evidence" value="ECO:0007669"/>
    <property type="project" value="InterPro"/>
</dbReference>
<keyword evidence="5 8" id="KW-0472">Membrane</keyword>
<evidence type="ECO:0000256" key="5">
    <source>
        <dbReference type="ARBA" id="ARBA00023136"/>
    </source>
</evidence>
<dbReference type="KEGG" id="pdh:B9T62_08850"/>
<feature type="region of interest" description="Disordered" evidence="7">
    <location>
        <begin position="18"/>
        <end position="42"/>
    </location>
</feature>
<feature type="transmembrane region" description="Helical" evidence="8">
    <location>
        <begin position="182"/>
        <end position="199"/>
    </location>
</feature>
<dbReference type="GO" id="GO:0005886">
    <property type="term" value="C:plasma membrane"/>
    <property type="evidence" value="ECO:0007669"/>
    <property type="project" value="UniProtKB-SubCell"/>
</dbReference>
<feature type="transmembrane region" description="Helical" evidence="8">
    <location>
        <begin position="211"/>
        <end position="229"/>
    </location>
</feature>
<gene>
    <name evidence="10" type="ORF">B9T62_08850</name>
</gene>
<evidence type="ECO:0000256" key="3">
    <source>
        <dbReference type="ARBA" id="ARBA00022692"/>
    </source>
</evidence>
<accession>A0A2Z2KCY8</accession>
<organism evidence="10 11">
    <name type="scientific">Paenibacillus donghaensis</name>
    <dbReference type="NCBI Taxonomy" id="414771"/>
    <lineage>
        <taxon>Bacteria</taxon>
        <taxon>Bacillati</taxon>
        <taxon>Bacillota</taxon>
        <taxon>Bacilli</taxon>
        <taxon>Bacillales</taxon>
        <taxon>Paenibacillaceae</taxon>
        <taxon>Paenibacillus</taxon>
    </lineage>
</organism>
<comment type="similarity">
    <text evidence="6">Belongs to the ThrE exporter (TC 2.A.79) family.</text>
</comment>
<keyword evidence="4 8" id="KW-1133">Transmembrane helix</keyword>
<evidence type="ECO:0000256" key="6">
    <source>
        <dbReference type="ARBA" id="ARBA00034125"/>
    </source>
</evidence>
<feature type="transmembrane region" description="Helical" evidence="8">
    <location>
        <begin position="266"/>
        <end position="289"/>
    </location>
</feature>
<evidence type="ECO:0000313" key="11">
    <source>
        <dbReference type="Proteomes" id="UP000249890"/>
    </source>
</evidence>
<name>A0A2Z2KCY8_9BACL</name>
<evidence type="ECO:0000256" key="2">
    <source>
        <dbReference type="ARBA" id="ARBA00022475"/>
    </source>
</evidence>
<dbReference type="OrthoDB" id="9813917at2"/>
<evidence type="ECO:0000256" key="7">
    <source>
        <dbReference type="SAM" id="MobiDB-lite"/>
    </source>
</evidence>
<evidence type="ECO:0000313" key="10">
    <source>
        <dbReference type="EMBL" id="ASA20880.1"/>
    </source>
</evidence>
<evidence type="ECO:0000256" key="1">
    <source>
        <dbReference type="ARBA" id="ARBA00004651"/>
    </source>
</evidence>
<feature type="transmembrane region" description="Helical" evidence="8">
    <location>
        <begin position="236"/>
        <end position="254"/>
    </location>
</feature>
<proteinExistence type="inferred from homology"/>
<feature type="compositionally biased region" description="Polar residues" evidence="7">
    <location>
        <begin position="31"/>
        <end position="42"/>
    </location>
</feature>
<comment type="subcellular location">
    <subcellularLocation>
        <location evidence="1">Cell membrane</location>
        <topology evidence="1">Multi-pass membrane protein</topology>
    </subcellularLocation>
</comment>
<dbReference type="Pfam" id="PF06738">
    <property type="entry name" value="ThrE"/>
    <property type="match status" value="1"/>
</dbReference>
<reference evidence="10 11" key="1">
    <citation type="submission" date="2017-06" db="EMBL/GenBank/DDBJ databases">
        <title>Complete genome sequence of Paenibacillus donghaensis KCTC 13049T isolated from East Sea sediment, South Korea.</title>
        <authorList>
            <person name="Jung B.K."/>
            <person name="Hong S.-J."/>
            <person name="Shin J.-H."/>
        </authorList>
    </citation>
    <scope>NUCLEOTIDE SEQUENCE [LARGE SCALE GENOMIC DNA]</scope>
    <source>
        <strain evidence="10 11">KCTC 13049</strain>
    </source>
</reference>
<dbReference type="AlphaFoldDB" id="A0A2Z2KCY8"/>
<dbReference type="InterPro" id="IPR010619">
    <property type="entry name" value="ThrE-like_N"/>
</dbReference>